<accession>A0A0C1H8S2</accession>
<dbReference type="EMBL" id="JSAN01000100">
    <property type="protein sequence ID" value="KIC71278.1"/>
    <property type="molecule type" value="Genomic_DNA"/>
</dbReference>
<protein>
    <submittedName>
        <fullName evidence="1">Uncharacterized protein</fullName>
    </submittedName>
</protein>
<dbReference type="Proteomes" id="UP000031465">
    <property type="component" value="Unassembled WGS sequence"/>
</dbReference>
<organism evidence="1 2">
    <name type="scientific">Candidatus Protochlamydia amoebophila</name>
    <dbReference type="NCBI Taxonomy" id="362787"/>
    <lineage>
        <taxon>Bacteria</taxon>
        <taxon>Pseudomonadati</taxon>
        <taxon>Chlamydiota</taxon>
        <taxon>Chlamydiia</taxon>
        <taxon>Parachlamydiales</taxon>
        <taxon>Parachlamydiaceae</taxon>
        <taxon>Candidatus Protochlamydia</taxon>
    </lineage>
</organism>
<sequence length="63" mass="7394">MIDQLVYSTVRGLKKAHKQLLKQERNVQAIPEKPNNRLQRYKLHDGTKLMAKVLAFQVKHNAR</sequence>
<evidence type="ECO:0000313" key="1">
    <source>
        <dbReference type="EMBL" id="KIC71278.1"/>
    </source>
</evidence>
<gene>
    <name evidence="1" type="ORF">DB44_EB00030</name>
</gene>
<reference evidence="1 2" key="1">
    <citation type="journal article" date="2014" name="Mol. Biol. Evol.">
        <title>Massive expansion of Ubiquitination-related gene families within the Chlamydiae.</title>
        <authorList>
            <person name="Domman D."/>
            <person name="Collingro A."/>
            <person name="Lagkouvardos I."/>
            <person name="Gehre L."/>
            <person name="Weinmaier T."/>
            <person name="Rattei T."/>
            <person name="Subtil A."/>
            <person name="Horn M."/>
        </authorList>
    </citation>
    <scope>NUCLEOTIDE SEQUENCE [LARGE SCALE GENOMIC DNA]</scope>
    <source>
        <strain evidence="1 2">EI2</strain>
    </source>
</reference>
<dbReference type="AlphaFoldDB" id="A0A0C1H8S2"/>
<comment type="caution">
    <text evidence="1">The sequence shown here is derived from an EMBL/GenBank/DDBJ whole genome shotgun (WGS) entry which is preliminary data.</text>
</comment>
<name>A0A0C1H8S2_9BACT</name>
<proteinExistence type="predicted"/>
<evidence type="ECO:0000313" key="2">
    <source>
        <dbReference type="Proteomes" id="UP000031465"/>
    </source>
</evidence>